<dbReference type="PANTHER" id="PTHR43540:SF6">
    <property type="entry name" value="ISOCHORISMATASE-LIKE DOMAIN-CONTAINING PROTEIN"/>
    <property type="match status" value="1"/>
</dbReference>
<dbReference type="GO" id="GO:0008908">
    <property type="term" value="F:isochorismatase activity"/>
    <property type="evidence" value="ECO:0007669"/>
    <property type="project" value="InterPro"/>
</dbReference>
<organism evidence="3 4">
    <name type="scientific">Ramlibacter rhizophilus</name>
    <dbReference type="NCBI Taxonomy" id="1781167"/>
    <lineage>
        <taxon>Bacteria</taxon>
        <taxon>Pseudomonadati</taxon>
        <taxon>Pseudomonadota</taxon>
        <taxon>Betaproteobacteria</taxon>
        <taxon>Burkholderiales</taxon>
        <taxon>Comamonadaceae</taxon>
        <taxon>Ramlibacter</taxon>
    </lineage>
</organism>
<dbReference type="Gene3D" id="3.40.50.850">
    <property type="entry name" value="Isochorismatase-like"/>
    <property type="match status" value="1"/>
</dbReference>
<keyword evidence="1 3" id="KW-0378">Hydrolase</keyword>
<comment type="caution">
    <text evidence="3">The sequence shown here is derived from an EMBL/GenBank/DDBJ whole genome shotgun (WGS) entry which is preliminary data.</text>
</comment>
<keyword evidence="4" id="KW-1185">Reference proteome</keyword>
<reference evidence="3 4" key="1">
    <citation type="submission" date="2019-03" db="EMBL/GenBank/DDBJ databases">
        <title>Ramlibacter rhizophilus CCTCC AB2015357, whole genome shotgun sequence.</title>
        <authorList>
            <person name="Zhang X."/>
            <person name="Feng G."/>
            <person name="Zhu H."/>
        </authorList>
    </citation>
    <scope>NUCLEOTIDE SEQUENCE [LARGE SCALE GENOMIC DNA]</scope>
    <source>
        <strain evidence="3 4">CCTCC AB2015357</strain>
    </source>
</reference>
<dbReference type="CDD" id="cd00431">
    <property type="entry name" value="cysteine_hydrolases"/>
    <property type="match status" value="1"/>
</dbReference>
<dbReference type="InterPro" id="IPR000868">
    <property type="entry name" value="Isochorismatase-like_dom"/>
</dbReference>
<dbReference type="Pfam" id="PF00857">
    <property type="entry name" value="Isochorismatase"/>
    <property type="match status" value="1"/>
</dbReference>
<dbReference type="InterPro" id="IPR036380">
    <property type="entry name" value="Isochorismatase-like_sf"/>
</dbReference>
<dbReference type="Proteomes" id="UP000297564">
    <property type="component" value="Unassembled WGS sequence"/>
</dbReference>
<dbReference type="EMBL" id="SMLL01000006">
    <property type="protein sequence ID" value="TFY98080.1"/>
    <property type="molecule type" value="Genomic_DNA"/>
</dbReference>
<evidence type="ECO:0000256" key="1">
    <source>
        <dbReference type="ARBA" id="ARBA00022801"/>
    </source>
</evidence>
<dbReference type="RefSeq" id="WP_135286313.1">
    <property type="nucleotide sequence ID" value="NZ_SMLL01000006.1"/>
</dbReference>
<dbReference type="InterPro" id="IPR050272">
    <property type="entry name" value="Isochorismatase-like_hydrls"/>
</dbReference>
<evidence type="ECO:0000259" key="2">
    <source>
        <dbReference type="Pfam" id="PF00857"/>
    </source>
</evidence>
<protein>
    <submittedName>
        <fullName evidence="3">Cysteine hydrolase</fullName>
    </submittedName>
</protein>
<proteinExistence type="predicted"/>
<dbReference type="OrthoDB" id="9781985at2"/>
<feature type="domain" description="Isochorismatase-like" evidence="2">
    <location>
        <begin position="21"/>
        <end position="181"/>
    </location>
</feature>
<gene>
    <name evidence="3" type="ORF">EZ242_16670</name>
</gene>
<name>A0A4Z0BH03_9BURK</name>
<dbReference type="PRINTS" id="PR01398">
    <property type="entry name" value="ISCHRISMTASE"/>
</dbReference>
<dbReference type="PANTHER" id="PTHR43540">
    <property type="entry name" value="PEROXYUREIDOACRYLATE/UREIDOACRYLATE AMIDOHYDROLASE-RELATED"/>
    <property type="match status" value="1"/>
</dbReference>
<sequence length="197" mass="21591">MPASIRENRHHRASAPHSPRVLLLVDYINPLDFPGAEELAPRALQAARAVAALKEALAEQGVATVYANDNYGAWQSDFRFLVEDCQRRDGAAGDIARLLAPRPADLTVLKPRHSAFYGSPLELLLAEMDATELVICGLATDMCVQMTAADAFLREFRCWIPEDCSAAESTEAHLASMRYMASVLKCDTRASMQTPLS</sequence>
<evidence type="ECO:0000313" key="4">
    <source>
        <dbReference type="Proteomes" id="UP000297564"/>
    </source>
</evidence>
<dbReference type="AlphaFoldDB" id="A0A4Z0BH03"/>
<dbReference type="InterPro" id="IPR016291">
    <property type="entry name" value="Isochorismatase"/>
</dbReference>
<evidence type="ECO:0000313" key="3">
    <source>
        <dbReference type="EMBL" id="TFY98080.1"/>
    </source>
</evidence>
<accession>A0A4Z0BH03</accession>
<dbReference type="SUPFAM" id="SSF52499">
    <property type="entry name" value="Isochorismatase-like hydrolases"/>
    <property type="match status" value="1"/>
</dbReference>